<dbReference type="Pfam" id="PF00664">
    <property type="entry name" value="ABC_membrane"/>
    <property type="match status" value="1"/>
</dbReference>
<dbReference type="InterPro" id="IPR011527">
    <property type="entry name" value="ABC1_TM_dom"/>
</dbReference>
<dbReference type="EMBL" id="VFMN01000001">
    <property type="protein sequence ID" value="TQJ07860.1"/>
    <property type="molecule type" value="Genomic_DNA"/>
</dbReference>
<dbReference type="Pfam" id="PF00005">
    <property type="entry name" value="ABC_tran"/>
    <property type="match status" value="1"/>
</dbReference>
<dbReference type="Gene3D" id="1.20.1560.10">
    <property type="entry name" value="ABC transporter type 1, transmembrane domain"/>
    <property type="match status" value="1"/>
</dbReference>
<protein>
    <submittedName>
        <fullName evidence="12">ATP-binding cassette subfamily B protein</fullName>
    </submittedName>
</protein>
<dbReference type="InterPro" id="IPR017871">
    <property type="entry name" value="ABC_transporter-like_CS"/>
</dbReference>
<dbReference type="PROSITE" id="PS50893">
    <property type="entry name" value="ABC_TRANSPORTER_2"/>
    <property type="match status" value="1"/>
</dbReference>
<keyword evidence="4 9" id="KW-0812">Transmembrane</keyword>
<feature type="transmembrane region" description="Helical" evidence="9">
    <location>
        <begin position="157"/>
        <end position="180"/>
    </location>
</feature>
<evidence type="ECO:0000256" key="5">
    <source>
        <dbReference type="ARBA" id="ARBA00022741"/>
    </source>
</evidence>
<accession>A0A542DXP7</accession>
<dbReference type="InterPro" id="IPR039421">
    <property type="entry name" value="Type_1_exporter"/>
</dbReference>
<dbReference type="InterPro" id="IPR036640">
    <property type="entry name" value="ABC1_TM_sf"/>
</dbReference>
<evidence type="ECO:0000259" key="11">
    <source>
        <dbReference type="PROSITE" id="PS50929"/>
    </source>
</evidence>
<evidence type="ECO:0000256" key="6">
    <source>
        <dbReference type="ARBA" id="ARBA00022840"/>
    </source>
</evidence>
<dbReference type="InterPro" id="IPR027417">
    <property type="entry name" value="P-loop_NTPase"/>
</dbReference>
<keyword evidence="2" id="KW-0813">Transport</keyword>
<comment type="subcellular location">
    <subcellularLocation>
        <location evidence="1">Cell membrane</location>
        <topology evidence="1">Multi-pass membrane protein</topology>
    </subcellularLocation>
</comment>
<sequence length="579" mass="62562">MLVRLVRRHVAPYRSTLLVVVVLQLVGTIASLYLPSLNADIIDNGVARGDTGYIFRIGGWMLGVSILQILATVLAAYLSARTAMSVGRDLRGAIFHRVVGFSAQEVSGFGAPTLISRNTNDVTQVQMVLFMALAFMVSAPIMMVGGIVMALREDVGLSWLVAVAVPLLGVAVGAVVSRMLPQFRSMQKSIDSVNRILREQITGIRVVRAFVREDLETERFGDANRTLTRTALAVGRLQALVFPIVMIILNLSSVGVLWFGAGRVDSGDMQIGQLTAFMSYLIQILMSVMMATFMSMMIPRAAVSADRIGEVLGTDSSVAEAPGARTELRGGMTVELDHVDFHYPGAEVPVLRDVSLRAEPGRTTAVIGSTGAGKTTLVGLVPRLFDVTGGAVRVGGVDIRELELDTLWSQIGLVPQKPYLFTGTVASNLRYGNPEATDDELWEALRIAQAEDFVREMPEQLEAPIAQGGTNVSGGQRQRLAIARALVRRPGVYLFDDSFSALDLRTDARLRSALRPVTRDATVIVVAQRVSTIVDADHIVVLDDGVVVGQGTHDELLEHCPTYQEIVLSQRAASEEVVA</sequence>
<evidence type="ECO:0000313" key="12">
    <source>
        <dbReference type="EMBL" id="TQJ07860.1"/>
    </source>
</evidence>
<dbReference type="OrthoDB" id="9806127at2"/>
<dbReference type="PANTHER" id="PTHR43394">
    <property type="entry name" value="ATP-DEPENDENT PERMEASE MDL1, MITOCHONDRIAL"/>
    <property type="match status" value="1"/>
</dbReference>
<evidence type="ECO:0000313" key="13">
    <source>
        <dbReference type="Proteomes" id="UP000317893"/>
    </source>
</evidence>
<dbReference type="GO" id="GO:0016887">
    <property type="term" value="F:ATP hydrolysis activity"/>
    <property type="evidence" value="ECO:0007669"/>
    <property type="project" value="InterPro"/>
</dbReference>
<name>A0A542DXP7_9MICO</name>
<dbReference type="GO" id="GO:0015421">
    <property type="term" value="F:ABC-type oligopeptide transporter activity"/>
    <property type="evidence" value="ECO:0007669"/>
    <property type="project" value="TreeGrafter"/>
</dbReference>
<feature type="transmembrane region" description="Helical" evidence="9">
    <location>
        <begin position="53"/>
        <end position="78"/>
    </location>
</feature>
<keyword evidence="5" id="KW-0547">Nucleotide-binding</keyword>
<reference evidence="12 13" key="1">
    <citation type="submission" date="2019-06" db="EMBL/GenBank/DDBJ databases">
        <title>Sequencing the genomes of 1000 actinobacteria strains.</title>
        <authorList>
            <person name="Klenk H.-P."/>
        </authorList>
    </citation>
    <scope>NUCLEOTIDE SEQUENCE [LARGE SCALE GENOMIC DNA]</scope>
    <source>
        <strain evidence="12 13">DSM 18607</strain>
    </source>
</reference>
<dbReference type="Proteomes" id="UP000317893">
    <property type="component" value="Unassembled WGS sequence"/>
</dbReference>
<gene>
    <name evidence="12" type="ORF">FB458_0931</name>
</gene>
<dbReference type="InterPro" id="IPR003439">
    <property type="entry name" value="ABC_transporter-like_ATP-bd"/>
</dbReference>
<feature type="transmembrane region" description="Helical" evidence="9">
    <location>
        <begin position="127"/>
        <end position="151"/>
    </location>
</feature>
<evidence type="ECO:0000256" key="9">
    <source>
        <dbReference type="SAM" id="Phobius"/>
    </source>
</evidence>
<feature type="transmembrane region" description="Helical" evidence="9">
    <location>
        <begin position="280"/>
        <end position="298"/>
    </location>
</feature>
<dbReference type="CDD" id="cd18548">
    <property type="entry name" value="ABC_6TM_Tm287_like"/>
    <property type="match status" value="1"/>
</dbReference>
<dbReference type="SUPFAM" id="SSF52540">
    <property type="entry name" value="P-loop containing nucleoside triphosphate hydrolases"/>
    <property type="match status" value="1"/>
</dbReference>
<keyword evidence="13" id="KW-1185">Reference proteome</keyword>
<dbReference type="PANTHER" id="PTHR43394:SF1">
    <property type="entry name" value="ATP-BINDING CASSETTE SUB-FAMILY B MEMBER 10, MITOCHONDRIAL"/>
    <property type="match status" value="1"/>
</dbReference>
<evidence type="ECO:0000256" key="1">
    <source>
        <dbReference type="ARBA" id="ARBA00004651"/>
    </source>
</evidence>
<evidence type="ECO:0000256" key="3">
    <source>
        <dbReference type="ARBA" id="ARBA00022475"/>
    </source>
</evidence>
<comment type="caution">
    <text evidence="12">The sequence shown here is derived from an EMBL/GenBank/DDBJ whole genome shotgun (WGS) entry which is preliminary data.</text>
</comment>
<dbReference type="FunFam" id="3.40.50.300:FF:000854">
    <property type="entry name" value="Multidrug ABC transporter ATP-binding protein"/>
    <property type="match status" value="1"/>
</dbReference>
<keyword evidence="7 9" id="KW-1133">Transmembrane helix</keyword>
<dbReference type="SMART" id="SM00382">
    <property type="entry name" value="AAA"/>
    <property type="match status" value="1"/>
</dbReference>
<dbReference type="Gene3D" id="3.40.50.300">
    <property type="entry name" value="P-loop containing nucleotide triphosphate hydrolases"/>
    <property type="match status" value="1"/>
</dbReference>
<keyword evidence="3" id="KW-1003">Cell membrane</keyword>
<keyword evidence="8 9" id="KW-0472">Membrane</keyword>
<dbReference type="FunFam" id="1.20.1560.10:FF:000040">
    <property type="entry name" value="Multidrug ABC transporter ATP-binding protein"/>
    <property type="match status" value="1"/>
</dbReference>
<organism evidence="12 13">
    <name type="scientific">Lapillicoccus jejuensis</name>
    <dbReference type="NCBI Taxonomy" id="402171"/>
    <lineage>
        <taxon>Bacteria</taxon>
        <taxon>Bacillati</taxon>
        <taxon>Actinomycetota</taxon>
        <taxon>Actinomycetes</taxon>
        <taxon>Micrococcales</taxon>
        <taxon>Intrasporangiaceae</taxon>
        <taxon>Lapillicoccus</taxon>
    </lineage>
</organism>
<keyword evidence="6 12" id="KW-0067">ATP-binding</keyword>
<dbReference type="SUPFAM" id="SSF90123">
    <property type="entry name" value="ABC transporter transmembrane region"/>
    <property type="match status" value="1"/>
</dbReference>
<evidence type="ECO:0000256" key="8">
    <source>
        <dbReference type="ARBA" id="ARBA00023136"/>
    </source>
</evidence>
<dbReference type="PROSITE" id="PS00211">
    <property type="entry name" value="ABC_TRANSPORTER_1"/>
    <property type="match status" value="1"/>
</dbReference>
<evidence type="ECO:0000256" key="4">
    <source>
        <dbReference type="ARBA" id="ARBA00022692"/>
    </source>
</evidence>
<feature type="transmembrane region" description="Helical" evidence="9">
    <location>
        <begin position="239"/>
        <end position="260"/>
    </location>
</feature>
<evidence type="ECO:0000259" key="10">
    <source>
        <dbReference type="PROSITE" id="PS50893"/>
    </source>
</evidence>
<evidence type="ECO:0000256" key="7">
    <source>
        <dbReference type="ARBA" id="ARBA00022989"/>
    </source>
</evidence>
<feature type="transmembrane region" description="Helical" evidence="9">
    <location>
        <begin position="12"/>
        <end position="33"/>
    </location>
</feature>
<dbReference type="AlphaFoldDB" id="A0A542DXP7"/>
<evidence type="ECO:0000256" key="2">
    <source>
        <dbReference type="ARBA" id="ARBA00022448"/>
    </source>
</evidence>
<dbReference type="GO" id="GO:0005886">
    <property type="term" value="C:plasma membrane"/>
    <property type="evidence" value="ECO:0007669"/>
    <property type="project" value="UniProtKB-SubCell"/>
</dbReference>
<dbReference type="InterPro" id="IPR003593">
    <property type="entry name" value="AAA+_ATPase"/>
</dbReference>
<feature type="domain" description="ABC transporter" evidence="10">
    <location>
        <begin position="334"/>
        <end position="569"/>
    </location>
</feature>
<proteinExistence type="predicted"/>
<feature type="domain" description="ABC transmembrane type-1" evidence="11">
    <location>
        <begin position="18"/>
        <end position="300"/>
    </location>
</feature>
<dbReference type="RefSeq" id="WP_141847174.1">
    <property type="nucleotide sequence ID" value="NZ_BAAAPR010000017.1"/>
</dbReference>
<dbReference type="PROSITE" id="PS50929">
    <property type="entry name" value="ABC_TM1F"/>
    <property type="match status" value="1"/>
</dbReference>
<dbReference type="GO" id="GO:0005524">
    <property type="term" value="F:ATP binding"/>
    <property type="evidence" value="ECO:0007669"/>
    <property type="project" value="UniProtKB-KW"/>
</dbReference>